<comment type="caution">
    <text evidence="2">The sequence shown here is derived from an EMBL/GenBank/DDBJ whole genome shotgun (WGS) entry which is preliminary data.</text>
</comment>
<organism evidence="2 3">
    <name type="scientific">Cellulomonas rhizosphaerae</name>
    <dbReference type="NCBI Taxonomy" id="2293719"/>
    <lineage>
        <taxon>Bacteria</taxon>
        <taxon>Bacillati</taxon>
        <taxon>Actinomycetota</taxon>
        <taxon>Actinomycetes</taxon>
        <taxon>Micrococcales</taxon>
        <taxon>Cellulomonadaceae</taxon>
        <taxon>Cellulomonas</taxon>
    </lineage>
</organism>
<dbReference type="NCBIfam" id="NF047843">
    <property type="entry name" value="MST_Rv0443"/>
    <property type="match status" value="1"/>
</dbReference>
<dbReference type="InterPro" id="IPR034660">
    <property type="entry name" value="DinB/YfiT-like"/>
</dbReference>
<gene>
    <name evidence="2" type="ORF">D1825_08405</name>
</gene>
<sequence>MGAAGHARGAHRGRPGPRDEHPAHPVRTARGGLIVDARAVLVESFGRVGPTVHRIVDGLDEATLTWRADPEANTIAWLTWHIARVQDAQLAPLAETEEVWTAGGWAERFDLPFDDSASGYGQSADDVAAVRVPADLLLGYLDAVTAATSAYLATIAGDDLDRVVDHRWDPPVTLAARLVSILADDLQHVGQAAYVRGLAERAR</sequence>
<accession>A0A413RM32</accession>
<dbReference type="SUPFAM" id="SSF109854">
    <property type="entry name" value="DinB/YfiT-like putative metalloenzymes"/>
    <property type="match status" value="1"/>
</dbReference>
<dbReference type="EMBL" id="QWKP01000182">
    <property type="protein sequence ID" value="RHA41629.1"/>
    <property type="molecule type" value="Genomic_DNA"/>
</dbReference>
<protein>
    <submittedName>
        <fullName evidence="2">DUF664 domain-containing protein</fullName>
    </submittedName>
</protein>
<name>A0A413RM32_9CELL</name>
<evidence type="ECO:0000256" key="1">
    <source>
        <dbReference type="SAM" id="MobiDB-lite"/>
    </source>
</evidence>
<evidence type="ECO:0000313" key="3">
    <source>
        <dbReference type="Proteomes" id="UP000283374"/>
    </source>
</evidence>
<evidence type="ECO:0000313" key="2">
    <source>
        <dbReference type="EMBL" id="RHA41629.1"/>
    </source>
</evidence>
<keyword evidence="3" id="KW-1185">Reference proteome</keyword>
<feature type="region of interest" description="Disordered" evidence="1">
    <location>
        <begin position="1"/>
        <end position="29"/>
    </location>
</feature>
<proteinExistence type="predicted"/>
<dbReference type="AlphaFoldDB" id="A0A413RM32"/>
<dbReference type="Gene3D" id="1.20.120.450">
    <property type="entry name" value="dinb family like domain"/>
    <property type="match status" value="1"/>
</dbReference>
<reference evidence="2 3" key="1">
    <citation type="submission" date="2018-08" db="EMBL/GenBank/DDBJ databases">
        <title>Cellulomonas rhizosphaerae sp. nov., a novel actinomycete isolated from soil.</title>
        <authorList>
            <person name="Tian Y."/>
        </authorList>
    </citation>
    <scope>NUCLEOTIDE SEQUENCE [LARGE SCALE GENOMIC DNA]</scope>
    <source>
        <strain evidence="2 3">NEAU-TCZ24</strain>
    </source>
</reference>
<dbReference type="Pfam" id="PF04978">
    <property type="entry name" value="MST"/>
    <property type="match status" value="1"/>
</dbReference>
<dbReference type="InterPro" id="IPR007061">
    <property type="entry name" value="MST-like"/>
</dbReference>
<dbReference type="Proteomes" id="UP000283374">
    <property type="component" value="Unassembled WGS sequence"/>
</dbReference>